<organism evidence="3 4">
    <name type="scientific">Plantactinospora soyae</name>
    <dbReference type="NCBI Taxonomy" id="1544732"/>
    <lineage>
        <taxon>Bacteria</taxon>
        <taxon>Bacillati</taxon>
        <taxon>Actinomycetota</taxon>
        <taxon>Actinomycetes</taxon>
        <taxon>Micromonosporales</taxon>
        <taxon>Micromonosporaceae</taxon>
        <taxon>Plantactinospora</taxon>
    </lineage>
</organism>
<name>A0A927R2P2_9ACTN</name>
<protein>
    <recommendedName>
        <fullName evidence="5">DUF916 domain-containing protein</fullName>
    </recommendedName>
</protein>
<dbReference type="AlphaFoldDB" id="A0A927R2P2"/>
<gene>
    <name evidence="3" type="ORF">H4W31_000377</name>
</gene>
<feature type="signal peptide" evidence="2">
    <location>
        <begin position="1"/>
        <end position="24"/>
    </location>
</feature>
<keyword evidence="2" id="KW-0732">Signal</keyword>
<accession>A0A927R2P2</accession>
<dbReference type="EMBL" id="JADBEB010000001">
    <property type="protein sequence ID" value="MBE1484739.1"/>
    <property type="molecule type" value="Genomic_DNA"/>
</dbReference>
<proteinExistence type="predicted"/>
<evidence type="ECO:0008006" key="5">
    <source>
        <dbReference type="Google" id="ProtNLM"/>
    </source>
</evidence>
<evidence type="ECO:0000256" key="1">
    <source>
        <dbReference type="SAM" id="Phobius"/>
    </source>
</evidence>
<feature type="chain" id="PRO_5039281041" description="DUF916 domain-containing protein" evidence="2">
    <location>
        <begin position="25"/>
        <end position="297"/>
    </location>
</feature>
<reference evidence="3" key="1">
    <citation type="submission" date="2020-10" db="EMBL/GenBank/DDBJ databases">
        <title>Sequencing the genomes of 1000 actinobacteria strains.</title>
        <authorList>
            <person name="Klenk H.-P."/>
        </authorList>
    </citation>
    <scope>NUCLEOTIDE SEQUENCE</scope>
    <source>
        <strain evidence="3">DSM 46832</strain>
    </source>
</reference>
<keyword evidence="1" id="KW-0812">Transmembrane</keyword>
<dbReference type="RefSeq" id="WP_192765052.1">
    <property type="nucleotide sequence ID" value="NZ_JADBEB010000001.1"/>
</dbReference>
<keyword evidence="1" id="KW-1133">Transmembrane helix</keyword>
<dbReference type="Proteomes" id="UP000649753">
    <property type="component" value="Unassembled WGS sequence"/>
</dbReference>
<evidence type="ECO:0000313" key="4">
    <source>
        <dbReference type="Proteomes" id="UP000649753"/>
    </source>
</evidence>
<comment type="caution">
    <text evidence="3">The sequence shown here is derived from an EMBL/GenBank/DDBJ whole genome shotgun (WGS) entry which is preliminary data.</text>
</comment>
<evidence type="ECO:0000313" key="3">
    <source>
        <dbReference type="EMBL" id="MBE1484739.1"/>
    </source>
</evidence>
<feature type="transmembrane region" description="Helical" evidence="1">
    <location>
        <begin position="268"/>
        <end position="286"/>
    </location>
</feature>
<keyword evidence="4" id="KW-1185">Reference proteome</keyword>
<evidence type="ECO:0000256" key="2">
    <source>
        <dbReference type="SAM" id="SignalP"/>
    </source>
</evidence>
<keyword evidence="1" id="KW-0472">Membrane</keyword>
<sequence>MRTRVARIVLPVMLTLASAAPASGQPSEPSDFALTVSPTRVIVPADQIERPRQFTVTNHGRAPIDILVRKASFTAGRDGELRFRPDAPHSAVEWVTARPDSFRLEGGAARQVSLHIALPATAEPGEHQVAMIFSVPPRPGGAGVGVRRSVGAPVYVTVPGQAVESVDVTGLRAPGFAVNGPLALTATVRNAGTVRREFVGDGRLQAQVAGETVPFPDFTLLRGADREISTRWADPPLFCVCRVTVAAAGPDGVTREATATIVILPVRLIGSGVALVLVLLLGWLLLRRRMRSRPYPC</sequence>